<dbReference type="Proteomes" id="UP000245942">
    <property type="component" value="Unassembled WGS sequence"/>
</dbReference>
<evidence type="ECO:0008006" key="5">
    <source>
        <dbReference type="Google" id="ProtNLM"/>
    </source>
</evidence>
<dbReference type="GeneID" id="37014524"/>
<accession>A0A316U6P1</accession>
<evidence type="ECO:0000256" key="2">
    <source>
        <dbReference type="SAM" id="SignalP"/>
    </source>
</evidence>
<sequence length="63" mass="6964">MMQEAAWSVHVMLGTLALFISFCPRCSSDFQGRSANPHRTRQAAISADANDQDERHWTTGTPG</sequence>
<feature type="region of interest" description="Disordered" evidence="1">
    <location>
        <begin position="31"/>
        <end position="63"/>
    </location>
</feature>
<organism evidence="3 4">
    <name type="scientific">Pseudomicrostroma glucosiphilum</name>
    <dbReference type="NCBI Taxonomy" id="1684307"/>
    <lineage>
        <taxon>Eukaryota</taxon>
        <taxon>Fungi</taxon>
        <taxon>Dikarya</taxon>
        <taxon>Basidiomycota</taxon>
        <taxon>Ustilaginomycotina</taxon>
        <taxon>Exobasidiomycetes</taxon>
        <taxon>Microstromatales</taxon>
        <taxon>Microstromatales incertae sedis</taxon>
        <taxon>Pseudomicrostroma</taxon>
    </lineage>
</organism>
<proteinExistence type="predicted"/>
<dbReference type="RefSeq" id="XP_025347291.1">
    <property type="nucleotide sequence ID" value="XM_025492790.1"/>
</dbReference>
<gene>
    <name evidence="3" type="ORF">BCV69DRAFT_283668</name>
</gene>
<dbReference type="EMBL" id="KZ819329">
    <property type="protein sequence ID" value="PWN20131.1"/>
    <property type="molecule type" value="Genomic_DNA"/>
</dbReference>
<reference evidence="3 4" key="1">
    <citation type="journal article" date="2018" name="Mol. Biol. Evol.">
        <title>Broad Genomic Sampling Reveals a Smut Pathogenic Ancestry of the Fungal Clade Ustilaginomycotina.</title>
        <authorList>
            <person name="Kijpornyongpan T."/>
            <person name="Mondo S.J."/>
            <person name="Barry K."/>
            <person name="Sandor L."/>
            <person name="Lee J."/>
            <person name="Lipzen A."/>
            <person name="Pangilinan J."/>
            <person name="LaButti K."/>
            <person name="Hainaut M."/>
            <person name="Henrissat B."/>
            <person name="Grigoriev I.V."/>
            <person name="Spatafora J.W."/>
            <person name="Aime M.C."/>
        </authorList>
    </citation>
    <scope>NUCLEOTIDE SEQUENCE [LARGE SCALE GENOMIC DNA]</scope>
    <source>
        <strain evidence="3 4">MCA 4718</strain>
    </source>
</reference>
<dbReference type="AlphaFoldDB" id="A0A316U6P1"/>
<feature type="signal peptide" evidence="2">
    <location>
        <begin position="1"/>
        <end position="28"/>
    </location>
</feature>
<feature type="chain" id="PRO_5016281177" description="Secreted protein" evidence="2">
    <location>
        <begin position="29"/>
        <end position="63"/>
    </location>
</feature>
<evidence type="ECO:0000256" key="1">
    <source>
        <dbReference type="SAM" id="MobiDB-lite"/>
    </source>
</evidence>
<protein>
    <recommendedName>
        <fullName evidence="5">Secreted protein</fullName>
    </recommendedName>
</protein>
<evidence type="ECO:0000313" key="3">
    <source>
        <dbReference type="EMBL" id="PWN20131.1"/>
    </source>
</evidence>
<keyword evidence="2" id="KW-0732">Signal</keyword>
<evidence type="ECO:0000313" key="4">
    <source>
        <dbReference type="Proteomes" id="UP000245942"/>
    </source>
</evidence>
<keyword evidence="4" id="KW-1185">Reference proteome</keyword>
<name>A0A316U6P1_9BASI</name>